<dbReference type="Proteomes" id="UP000070700">
    <property type="component" value="Unassembled WGS sequence"/>
</dbReference>
<dbReference type="EMBL" id="KQ947412">
    <property type="protein sequence ID" value="KUJ19006.1"/>
    <property type="molecule type" value="Genomic_DNA"/>
</dbReference>
<organism evidence="2 3">
    <name type="scientific">Mollisia scopiformis</name>
    <name type="common">Conifer needle endophyte fungus</name>
    <name type="synonym">Phialocephala scopiformis</name>
    <dbReference type="NCBI Taxonomy" id="149040"/>
    <lineage>
        <taxon>Eukaryota</taxon>
        <taxon>Fungi</taxon>
        <taxon>Dikarya</taxon>
        <taxon>Ascomycota</taxon>
        <taxon>Pezizomycotina</taxon>
        <taxon>Leotiomycetes</taxon>
        <taxon>Helotiales</taxon>
        <taxon>Mollisiaceae</taxon>
        <taxon>Mollisia</taxon>
    </lineage>
</organism>
<proteinExistence type="predicted"/>
<reference evidence="2 3" key="1">
    <citation type="submission" date="2015-10" db="EMBL/GenBank/DDBJ databases">
        <title>Full genome of DAOMC 229536 Phialocephala scopiformis, a fungal endophyte of spruce producing the potent anti-insectan compound rugulosin.</title>
        <authorList>
            <consortium name="DOE Joint Genome Institute"/>
            <person name="Walker A.K."/>
            <person name="Frasz S.L."/>
            <person name="Seifert K.A."/>
            <person name="Miller J.D."/>
            <person name="Mondo S.J."/>
            <person name="Labutti K."/>
            <person name="Lipzen A."/>
            <person name="Dockter R."/>
            <person name="Kennedy M."/>
            <person name="Grigoriev I.V."/>
            <person name="Spatafora J.W."/>
        </authorList>
    </citation>
    <scope>NUCLEOTIDE SEQUENCE [LARGE SCALE GENOMIC DNA]</scope>
    <source>
        <strain evidence="2 3">CBS 120377</strain>
    </source>
</reference>
<sequence length="86" mass="9769">MRLHNLHAPKWSIIDDFWLAIDANTEETLTHSKFHVSSLLVLPFCVLSQVATLTSLYFAVMFPNLFPSRGCSVVLRMPTIIFIFAS</sequence>
<dbReference type="RefSeq" id="XP_018073361.1">
    <property type="nucleotide sequence ID" value="XM_018208067.1"/>
</dbReference>
<evidence type="ECO:0000313" key="2">
    <source>
        <dbReference type="EMBL" id="KUJ19006.1"/>
    </source>
</evidence>
<gene>
    <name evidence="2" type="ORF">LY89DRAFT_509737</name>
</gene>
<evidence type="ECO:0000256" key="1">
    <source>
        <dbReference type="SAM" id="Phobius"/>
    </source>
</evidence>
<keyword evidence="1" id="KW-0812">Transmembrane</keyword>
<dbReference type="KEGG" id="psco:LY89DRAFT_509737"/>
<protein>
    <submittedName>
        <fullName evidence="2">Uncharacterized protein</fullName>
    </submittedName>
</protein>
<keyword evidence="1" id="KW-1133">Transmembrane helix</keyword>
<dbReference type="InParanoid" id="A0A194XFT8"/>
<evidence type="ECO:0000313" key="3">
    <source>
        <dbReference type="Proteomes" id="UP000070700"/>
    </source>
</evidence>
<dbReference type="GeneID" id="28817793"/>
<name>A0A194XFT8_MOLSC</name>
<keyword evidence="3" id="KW-1185">Reference proteome</keyword>
<feature type="transmembrane region" description="Helical" evidence="1">
    <location>
        <begin position="39"/>
        <end position="60"/>
    </location>
</feature>
<keyword evidence="1" id="KW-0472">Membrane</keyword>
<dbReference type="AlphaFoldDB" id="A0A194XFT8"/>
<accession>A0A194XFT8</accession>